<accession>A0A7C4E1D1</accession>
<dbReference type="AlphaFoldDB" id="A0A7C4E1D1"/>
<evidence type="ECO:0000313" key="3">
    <source>
        <dbReference type="EMBL" id="HHN52206.1"/>
    </source>
</evidence>
<protein>
    <submittedName>
        <fullName evidence="2">Uncharacterized protein</fullName>
    </submittedName>
</protein>
<evidence type="ECO:0000313" key="2">
    <source>
        <dbReference type="EMBL" id="HGN89922.1"/>
    </source>
</evidence>
<evidence type="ECO:0000256" key="1">
    <source>
        <dbReference type="SAM" id="Phobius"/>
    </source>
</evidence>
<dbReference type="EMBL" id="DRXG01000056">
    <property type="protein sequence ID" value="HHN52206.1"/>
    <property type="molecule type" value="Genomic_DNA"/>
</dbReference>
<gene>
    <name evidence="3" type="ORF">ENM30_02715</name>
    <name evidence="2" type="ORF">ENT82_02180</name>
</gene>
<keyword evidence="1" id="KW-0812">Transmembrane</keyword>
<feature type="transmembrane region" description="Helical" evidence="1">
    <location>
        <begin position="183"/>
        <end position="205"/>
    </location>
</feature>
<sequence length="242" mass="27109">MSEAFSKAFKHVSEQLGKGVPEAVMMEKMPEFRDGAFVVNRYIPATPPLLGMALKTPIPGITAAENLGKIERFAKRRGLRLFIEGDNIYLVARDGVRRALLRPDLFAATTPQLFENIGKTFYNISPDLVSELETQEGFSAAIARILADKMLVTKAVVALFIILTPALWIAVSSFLTESLFYPRWAMILSGIVGMGITVYVVRLYFRENFPELFEKIDTALLIPNPGQEKKRSRQLPLLKSEQ</sequence>
<proteinExistence type="predicted"/>
<dbReference type="EMBL" id="DTAD01000023">
    <property type="protein sequence ID" value="HGN89922.1"/>
    <property type="molecule type" value="Genomic_DNA"/>
</dbReference>
<organism evidence="2">
    <name type="scientific">Caldiarchaeum subterraneum</name>
    <dbReference type="NCBI Taxonomy" id="311458"/>
    <lineage>
        <taxon>Archaea</taxon>
        <taxon>Nitrososphaerota</taxon>
        <taxon>Candidatus Caldarchaeales</taxon>
        <taxon>Candidatus Caldarchaeaceae</taxon>
        <taxon>Candidatus Caldarchaeum</taxon>
    </lineage>
</organism>
<reference evidence="2" key="1">
    <citation type="journal article" date="2020" name="mSystems">
        <title>Genome- and Community-Level Interaction Insights into Carbon Utilization and Element Cycling Functions of Hydrothermarchaeota in Hydrothermal Sediment.</title>
        <authorList>
            <person name="Zhou Z."/>
            <person name="Liu Y."/>
            <person name="Xu W."/>
            <person name="Pan J."/>
            <person name="Luo Z.H."/>
            <person name="Li M."/>
        </authorList>
    </citation>
    <scope>NUCLEOTIDE SEQUENCE [LARGE SCALE GENOMIC DNA]</scope>
    <source>
        <strain evidence="3">SpSt-1073</strain>
        <strain evidence="2">SpSt-613</strain>
    </source>
</reference>
<name>A0A7C4E1D1_CALS0</name>
<keyword evidence="1" id="KW-1133">Transmembrane helix</keyword>
<comment type="caution">
    <text evidence="2">The sequence shown here is derived from an EMBL/GenBank/DDBJ whole genome shotgun (WGS) entry which is preliminary data.</text>
</comment>
<keyword evidence="1" id="KW-0472">Membrane</keyword>
<feature type="transmembrane region" description="Helical" evidence="1">
    <location>
        <begin position="151"/>
        <end position="171"/>
    </location>
</feature>